<accession>A0A077FDY0</accession>
<keyword evidence="1" id="KW-0732">Signal</keyword>
<dbReference type="EMBL" id="CP009048">
    <property type="protein sequence ID" value="AIL61476.1"/>
    <property type="molecule type" value="Genomic_DNA"/>
</dbReference>
<evidence type="ECO:0000256" key="1">
    <source>
        <dbReference type="SAM" id="SignalP"/>
    </source>
</evidence>
<name>A0A077FDY0_9PSED</name>
<reference evidence="2 3" key="1">
    <citation type="submission" date="2014-07" db="EMBL/GenBank/DDBJ databases">
        <authorList>
            <person name="Lee K."/>
            <person name="Lim J.Y."/>
            <person name="Hwang I."/>
        </authorList>
    </citation>
    <scope>NUCLEOTIDE SEQUENCE [LARGE SCALE GENOMIC DNA]</scope>
    <source>
        <strain evidence="2 3">KL28</strain>
    </source>
</reference>
<dbReference type="Proteomes" id="UP000028931">
    <property type="component" value="Chromosome"/>
</dbReference>
<dbReference type="RefSeq" id="WP_038610305.1">
    <property type="nucleotide sequence ID" value="NZ_CP009048.1"/>
</dbReference>
<dbReference type="AlphaFoldDB" id="A0A077FDY0"/>
<sequence length="206" mass="21354">MSIFNKRTLTLTLAVVGLLGLSNLHAAGKPSTKPTPEVNVTVLGGKFSFNLPAGFNASPLSADEQSSEGADAVGTLYANAQEKRVVMVVEKPLPEASRPGDNDDAFLDGAVSGFVDRQSAGLPDFRQTGESRLNRNGLGVRQVDSTATLGGGKTLNSTFIAGSGDRMAVIQVISRGDDASGHAALVKRISGESSMPISESSKNHGK</sequence>
<proteinExistence type="predicted"/>
<gene>
    <name evidence="2" type="ORF">PSAKL28_22600</name>
</gene>
<dbReference type="HOGENOM" id="CLU_115394_0_0_6"/>
<organism evidence="2 3">
    <name type="scientific">Pseudomonas alkylphenolica</name>
    <dbReference type="NCBI Taxonomy" id="237609"/>
    <lineage>
        <taxon>Bacteria</taxon>
        <taxon>Pseudomonadati</taxon>
        <taxon>Pseudomonadota</taxon>
        <taxon>Gammaproteobacteria</taxon>
        <taxon>Pseudomonadales</taxon>
        <taxon>Pseudomonadaceae</taxon>
        <taxon>Pseudomonas</taxon>
    </lineage>
</organism>
<dbReference type="KEGG" id="palk:PSAKL28_22600"/>
<feature type="signal peptide" evidence="1">
    <location>
        <begin position="1"/>
        <end position="26"/>
    </location>
</feature>
<feature type="chain" id="PRO_5001718267" evidence="1">
    <location>
        <begin position="27"/>
        <end position="206"/>
    </location>
</feature>
<dbReference type="OrthoDB" id="7026399at2"/>
<protein>
    <submittedName>
        <fullName evidence="2">Uncharacterized protein</fullName>
    </submittedName>
</protein>
<dbReference type="eggNOG" id="ENOG5033HZH">
    <property type="taxonomic scope" value="Bacteria"/>
</dbReference>
<evidence type="ECO:0000313" key="3">
    <source>
        <dbReference type="Proteomes" id="UP000028931"/>
    </source>
</evidence>
<evidence type="ECO:0000313" key="2">
    <source>
        <dbReference type="EMBL" id="AIL61476.1"/>
    </source>
</evidence>